<evidence type="ECO:0000256" key="6">
    <source>
        <dbReference type="ARBA" id="ARBA00022927"/>
    </source>
</evidence>
<name>A0A5C6V227_9FLAO</name>
<evidence type="ECO:0000256" key="2">
    <source>
        <dbReference type="ARBA" id="ARBA00008445"/>
    </source>
</evidence>
<dbReference type="NCBIfam" id="TIGR00810">
    <property type="entry name" value="secG"/>
    <property type="match status" value="1"/>
</dbReference>
<comment type="similarity">
    <text evidence="2 10">Belongs to the SecG family.</text>
</comment>
<dbReference type="PANTHER" id="PTHR34182">
    <property type="entry name" value="PROTEIN-EXPORT MEMBRANE PROTEIN SECG"/>
    <property type="match status" value="1"/>
</dbReference>
<evidence type="ECO:0000256" key="9">
    <source>
        <dbReference type="ARBA" id="ARBA00023136"/>
    </source>
</evidence>
<dbReference type="RefSeq" id="WP_147014384.1">
    <property type="nucleotide sequence ID" value="NZ_VORB01000005.1"/>
</dbReference>
<evidence type="ECO:0000313" key="12">
    <source>
        <dbReference type="EMBL" id="TXC78860.1"/>
    </source>
</evidence>
<dbReference type="PANTHER" id="PTHR34182:SF1">
    <property type="entry name" value="PROTEIN-EXPORT MEMBRANE PROTEIN SECG"/>
    <property type="match status" value="1"/>
</dbReference>
<evidence type="ECO:0000313" key="13">
    <source>
        <dbReference type="Proteomes" id="UP000321168"/>
    </source>
</evidence>
<evidence type="ECO:0000256" key="4">
    <source>
        <dbReference type="ARBA" id="ARBA00022475"/>
    </source>
</evidence>
<evidence type="ECO:0000256" key="11">
    <source>
        <dbReference type="SAM" id="MobiDB-lite"/>
    </source>
</evidence>
<dbReference type="GO" id="GO:0015450">
    <property type="term" value="F:protein-transporting ATPase activity"/>
    <property type="evidence" value="ECO:0007669"/>
    <property type="project" value="UniProtKB-UniRule"/>
</dbReference>
<keyword evidence="8 10" id="KW-0811">Translocation</keyword>
<dbReference type="GO" id="GO:0043952">
    <property type="term" value="P:protein transport by the Sec complex"/>
    <property type="evidence" value="ECO:0007669"/>
    <property type="project" value="TreeGrafter"/>
</dbReference>
<organism evidence="12 13">
    <name type="scientific">Luteibaculum oceani</name>
    <dbReference type="NCBI Taxonomy" id="1294296"/>
    <lineage>
        <taxon>Bacteria</taxon>
        <taxon>Pseudomonadati</taxon>
        <taxon>Bacteroidota</taxon>
        <taxon>Flavobacteriia</taxon>
        <taxon>Flavobacteriales</taxon>
        <taxon>Luteibaculaceae</taxon>
        <taxon>Luteibaculum</taxon>
    </lineage>
</organism>
<dbReference type="OrthoDB" id="1122493at2"/>
<comment type="caution">
    <text evidence="12">The sequence shown here is derived from an EMBL/GenBank/DDBJ whole genome shotgun (WGS) entry which is preliminary data.</text>
</comment>
<evidence type="ECO:0000256" key="7">
    <source>
        <dbReference type="ARBA" id="ARBA00022989"/>
    </source>
</evidence>
<evidence type="ECO:0000256" key="3">
    <source>
        <dbReference type="ARBA" id="ARBA00022448"/>
    </source>
</evidence>
<dbReference type="AlphaFoldDB" id="A0A5C6V227"/>
<dbReference type="GO" id="GO:0005886">
    <property type="term" value="C:plasma membrane"/>
    <property type="evidence" value="ECO:0007669"/>
    <property type="project" value="UniProtKB-SubCell"/>
</dbReference>
<proteinExistence type="inferred from homology"/>
<comment type="subcellular location">
    <subcellularLocation>
        <location evidence="1 10">Cell membrane</location>
        <topology evidence="1 10">Multi-pass membrane protein</topology>
    </subcellularLocation>
</comment>
<keyword evidence="9 10" id="KW-0472">Membrane</keyword>
<comment type="function">
    <text evidence="10">Involved in protein export. Participates in an early event of protein translocation.</text>
</comment>
<dbReference type="GO" id="GO:0065002">
    <property type="term" value="P:intracellular protein transmembrane transport"/>
    <property type="evidence" value="ECO:0007669"/>
    <property type="project" value="TreeGrafter"/>
</dbReference>
<feature type="transmembrane region" description="Helical" evidence="10">
    <location>
        <begin position="53"/>
        <end position="70"/>
    </location>
</feature>
<gene>
    <name evidence="12" type="primary">secG</name>
    <name evidence="12" type="ORF">FRX97_06510</name>
</gene>
<dbReference type="EMBL" id="VORB01000005">
    <property type="protein sequence ID" value="TXC78860.1"/>
    <property type="molecule type" value="Genomic_DNA"/>
</dbReference>
<sequence length="96" mass="9997">MNTAIFILIILACLLLALIILIQNPKGGGLDSSFGSASQLGGVQKTTDFLEKATWGLAIFIVVLSLVASMNTGSGDGVTGGDETYRDELPQAPVQE</sequence>
<keyword evidence="4 10" id="KW-1003">Cell membrane</keyword>
<evidence type="ECO:0000256" key="5">
    <source>
        <dbReference type="ARBA" id="ARBA00022692"/>
    </source>
</evidence>
<evidence type="ECO:0000256" key="1">
    <source>
        <dbReference type="ARBA" id="ARBA00004651"/>
    </source>
</evidence>
<dbReference type="Proteomes" id="UP000321168">
    <property type="component" value="Unassembled WGS sequence"/>
</dbReference>
<dbReference type="Pfam" id="PF03840">
    <property type="entry name" value="SecG"/>
    <property type="match status" value="1"/>
</dbReference>
<evidence type="ECO:0000256" key="10">
    <source>
        <dbReference type="RuleBase" id="RU365087"/>
    </source>
</evidence>
<reference evidence="12 13" key="1">
    <citation type="submission" date="2019-08" db="EMBL/GenBank/DDBJ databases">
        <title>Genome of Luteibaculum oceani JCM 18817.</title>
        <authorList>
            <person name="Bowman J.P."/>
        </authorList>
    </citation>
    <scope>NUCLEOTIDE SEQUENCE [LARGE SCALE GENOMIC DNA]</scope>
    <source>
        <strain evidence="12 13">JCM 18817</strain>
    </source>
</reference>
<keyword evidence="5 10" id="KW-0812">Transmembrane</keyword>
<accession>A0A5C6V227</accession>
<keyword evidence="6 10" id="KW-0653">Protein transport</keyword>
<dbReference type="InterPro" id="IPR004692">
    <property type="entry name" value="SecG"/>
</dbReference>
<feature type="region of interest" description="Disordered" evidence="11">
    <location>
        <begin position="72"/>
        <end position="96"/>
    </location>
</feature>
<protein>
    <recommendedName>
        <fullName evidence="10">Protein-export membrane protein SecG</fullName>
    </recommendedName>
</protein>
<keyword evidence="7 10" id="KW-1133">Transmembrane helix</keyword>
<keyword evidence="13" id="KW-1185">Reference proteome</keyword>
<keyword evidence="3 10" id="KW-0813">Transport</keyword>
<evidence type="ECO:0000256" key="8">
    <source>
        <dbReference type="ARBA" id="ARBA00023010"/>
    </source>
</evidence>
<comment type="caution">
    <text evidence="10">Lacks conserved residue(s) required for the propagation of feature annotation.</text>
</comment>
<dbReference type="GO" id="GO:0009306">
    <property type="term" value="P:protein secretion"/>
    <property type="evidence" value="ECO:0007669"/>
    <property type="project" value="UniProtKB-UniRule"/>
</dbReference>